<evidence type="ECO:0000256" key="1">
    <source>
        <dbReference type="SAM" id="SignalP"/>
    </source>
</evidence>
<feature type="chain" id="PRO_5045633261" evidence="1">
    <location>
        <begin position="16"/>
        <end position="213"/>
    </location>
</feature>
<organism evidence="2 3">
    <name type="scientific">Iphiclides podalirius</name>
    <name type="common">scarce swallowtail</name>
    <dbReference type="NCBI Taxonomy" id="110791"/>
    <lineage>
        <taxon>Eukaryota</taxon>
        <taxon>Metazoa</taxon>
        <taxon>Ecdysozoa</taxon>
        <taxon>Arthropoda</taxon>
        <taxon>Hexapoda</taxon>
        <taxon>Insecta</taxon>
        <taxon>Pterygota</taxon>
        <taxon>Neoptera</taxon>
        <taxon>Endopterygota</taxon>
        <taxon>Lepidoptera</taxon>
        <taxon>Glossata</taxon>
        <taxon>Ditrysia</taxon>
        <taxon>Papilionoidea</taxon>
        <taxon>Papilionidae</taxon>
        <taxon>Papilioninae</taxon>
        <taxon>Iphiclides</taxon>
    </lineage>
</organism>
<accession>A0ABN8HZI4</accession>
<keyword evidence="3" id="KW-1185">Reference proteome</keyword>
<gene>
    <name evidence="2" type="ORF">IPOD504_LOCUS3920</name>
</gene>
<protein>
    <submittedName>
        <fullName evidence="2">Uncharacterized protein</fullName>
    </submittedName>
</protein>
<feature type="non-terminal residue" evidence="2">
    <location>
        <position position="213"/>
    </location>
</feature>
<reference evidence="2" key="1">
    <citation type="submission" date="2022-03" db="EMBL/GenBank/DDBJ databases">
        <authorList>
            <person name="Martin H S."/>
        </authorList>
    </citation>
    <scope>NUCLEOTIDE SEQUENCE</scope>
</reference>
<name>A0ABN8HZI4_9NEOP</name>
<dbReference type="EMBL" id="OW152826">
    <property type="protein sequence ID" value="CAH2042566.1"/>
    <property type="molecule type" value="Genomic_DNA"/>
</dbReference>
<evidence type="ECO:0000313" key="2">
    <source>
        <dbReference type="EMBL" id="CAH2042566.1"/>
    </source>
</evidence>
<dbReference type="Proteomes" id="UP000837857">
    <property type="component" value="Chromosome 14"/>
</dbReference>
<proteinExistence type="predicted"/>
<evidence type="ECO:0000313" key="3">
    <source>
        <dbReference type="Proteomes" id="UP000837857"/>
    </source>
</evidence>
<keyword evidence="1" id="KW-0732">Signal</keyword>
<sequence>MKLFLLALIVAVTTAAPLPPNEQNADPVELIVNGVPDGEPLEIGDIVDIKLKHHVDGQIASVSDLLYPLTAQGIADSVAAEESSPGAPDASIPIPAEPLPELEPVILPEPVLPGVVPESVELPAPVLPVVVPEQPVIEPEIVEEPIVEPTPIEEKPEVIEAPQIPNGEIFNDGNVQVSLNVSNESGIIPTIQSWLQILLNYFHNGVQTTQQIV</sequence>
<feature type="signal peptide" evidence="1">
    <location>
        <begin position="1"/>
        <end position="15"/>
    </location>
</feature>